<dbReference type="Proteomes" id="UP001595773">
    <property type="component" value="Unassembled WGS sequence"/>
</dbReference>
<sequence>MGERTVPAILTMLLVVVVFGLMWWGWRSKLKRQSDVAPLPVVPDDLGTPTMSVSGQYVVTTSAGDWLDRIAVHGLGIRTRATLDVYPGGILIARTGSADIYIAADELREITTQSGMAGKFVEKEGLVVITWVLGALDVDTGFRTTEAEAKRPLVNTLRELLGSDADQADNTQTPDADISRKNNENE</sequence>
<name>A0ABV8QWX2_9MICC</name>
<comment type="caution">
    <text evidence="4">The sequence shown here is derived from an EMBL/GenBank/DDBJ whole genome shotgun (WGS) entry which is preliminary data.</text>
</comment>
<organism evidence="4 5">
    <name type="scientific">Arthrobacter cryoconiti</name>
    <dbReference type="NCBI Taxonomy" id="748907"/>
    <lineage>
        <taxon>Bacteria</taxon>
        <taxon>Bacillati</taxon>
        <taxon>Actinomycetota</taxon>
        <taxon>Actinomycetes</taxon>
        <taxon>Micrococcales</taxon>
        <taxon>Micrococcaceae</taxon>
        <taxon>Arthrobacter</taxon>
    </lineage>
</organism>
<keyword evidence="5" id="KW-1185">Reference proteome</keyword>
<evidence type="ECO:0000259" key="3">
    <source>
        <dbReference type="Pfam" id="PF25362"/>
    </source>
</evidence>
<dbReference type="Pfam" id="PF25362">
    <property type="entry name" value="bPH_11"/>
    <property type="match status" value="1"/>
</dbReference>
<evidence type="ECO:0000256" key="1">
    <source>
        <dbReference type="SAM" id="MobiDB-lite"/>
    </source>
</evidence>
<accession>A0ABV8QWX2</accession>
<feature type="transmembrane region" description="Helical" evidence="2">
    <location>
        <begin position="6"/>
        <end position="26"/>
    </location>
</feature>
<evidence type="ECO:0000256" key="2">
    <source>
        <dbReference type="SAM" id="Phobius"/>
    </source>
</evidence>
<proteinExistence type="predicted"/>
<feature type="domain" description="PH" evidence="3">
    <location>
        <begin position="37"/>
        <end position="156"/>
    </location>
</feature>
<protein>
    <recommendedName>
        <fullName evidence="3">PH domain-containing protein</fullName>
    </recommendedName>
</protein>
<keyword evidence="2" id="KW-0812">Transmembrane</keyword>
<feature type="region of interest" description="Disordered" evidence="1">
    <location>
        <begin position="162"/>
        <end position="186"/>
    </location>
</feature>
<keyword evidence="2" id="KW-1133">Transmembrane helix</keyword>
<reference evidence="5" key="1">
    <citation type="journal article" date="2019" name="Int. J. Syst. Evol. Microbiol.">
        <title>The Global Catalogue of Microorganisms (GCM) 10K type strain sequencing project: providing services to taxonomists for standard genome sequencing and annotation.</title>
        <authorList>
            <consortium name="The Broad Institute Genomics Platform"/>
            <consortium name="The Broad Institute Genome Sequencing Center for Infectious Disease"/>
            <person name="Wu L."/>
            <person name="Ma J."/>
        </authorList>
    </citation>
    <scope>NUCLEOTIDE SEQUENCE [LARGE SCALE GENOMIC DNA]</scope>
    <source>
        <strain evidence="5">CGMCC 1.10698</strain>
    </source>
</reference>
<evidence type="ECO:0000313" key="5">
    <source>
        <dbReference type="Proteomes" id="UP001595773"/>
    </source>
</evidence>
<dbReference type="InterPro" id="IPR057446">
    <property type="entry name" value="PH_bac"/>
</dbReference>
<gene>
    <name evidence="4" type="ORF">ACFOW9_00915</name>
</gene>
<feature type="compositionally biased region" description="Basic and acidic residues" evidence="1">
    <location>
        <begin position="177"/>
        <end position="186"/>
    </location>
</feature>
<dbReference type="RefSeq" id="WP_230068386.1">
    <property type="nucleotide sequence ID" value="NZ_BAABLL010000002.1"/>
</dbReference>
<dbReference type="EMBL" id="JBHSCQ010000003">
    <property type="protein sequence ID" value="MFC4264160.1"/>
    <property type="molecule type" value="Genomic_DNA"/>
</dbReference>
<evidence type="ECO:0000313" key="4">
    <source>
        <dbReference type="EMBL" id="MFC4264160.1"/>
    </source>
</evidence>
<keyword evidence="2" id="KW-0472">Membrane</keyword>